<evidence type="ECO:0000313" key="2">
    <source>
        <dbReference type="EMBL" id="KAH0755335.1"/>
    </source>
</evidence>
<feature type="compositionally biased region" description="Low complexity" evidence="1">
    <location>
        <begin position="26"/>
        <end position="45"/>
    </location>
</feature>
<organism evidence="2 3">
    <name type="scientific">Solanum tuberosum</name>
    <name type="common">Potato</name>
    <dbReference type="NCBI Taxonomy" id="4113"/>
    <lineage>
        <taxon>Eukaryota</taxon>
        <taxon>Viridiplantae</taxon>
        <taxon>Streptophyta</taxon>
        <taxon>Embryophyta</taxon>
        <taxon>Tracheophyta</taxon>
        <taxon>Spermatophyta</taxon>
        <taxon>Magnoliopsida</taxon>
        <taxon>eudicotyledons</taxon>
        <taxon>Gunneridae</taxon>
        <taxon>Pentapetalae</taxon>
        <taxon>asterids</taxon>
        <taxon>lamiids</taxon>
        <taxon>Solanales</taxon>
        <taxon>Solanaceae</taxon>
        <taxon>Solanoideae</taxon>
        <taxon>Solaneae</taxon>
        <taxon>Solanum</taxon>
    </lineage>
</organism>
<feature type="region of interest" description="Disordered" evidence="1">
    <location>
        <begin position="1"/>
        <end position="72"/>
    </location>
</feature>
<proteinExistence type="predicted"/>
<sequence>MASKSDMKGFYRQTKKNGGITKPTHSKSSLAATTTTTTKKSVTPKLAAARSSNITRSPALISHESPDLQDDDYDENEELLRQFDMNMTYGPCLGLSRLDRWERAKSFGLNPPRDVEPILRSSKNSSYGTSFCISVRGGVNLVPGKKFAATSCIDYSRSPHFL</sequence>
<name>A0ABQ7UX68_SOLTU</name>
<evidence type="ECO:0008006" key="4">
    <source>
        <dbReference type="Google" id="ProtNLM"/>
    </source>
</evidence>
<accession>A0ABQ7UX68</accession>
<keyword evidence="3" id="KW-1185">Reference proteome</keyword>
<evidence type="ECO:0000313" key="3">
    <source>
        <dbReference type="Proteomes" id="UP000826656"/>
    </source>
</evidence>
<dbReference type="InterPro" id="IPR007218">
    <property type="entry name" value="DNA_pol_delta_4"/>
</dbReference>
<protein>
    <recommendedName>
        <fullName evidence="4">DNA polymerase delta subunit 4</fullName>
    </recommendedName>
</protein>
<dbReference type="Pfam" id="PF04081">
    <property type="entry name" value="DNA_pol_delta_4"/>
    <property type="match status" value="1"/>
</dbReference>
<gene>
    <name evidence="2" type="ORF">KY290_025605</name>
</gene>
<evidence type="ECO:0000256" key="1">
    <source>
        <dbReference type="SAM" id="MobiDB-lite"/>
    </source>
</evidence>
<dbReference type="Proteomes" id="UP000826656">
    <property type="component" value="Unassembled WGS sequence"/>
</dbReference>
<dbReference type="PANTHER" id="PTHR14303:SF17">
    <property type="entry name" value="DNA POLYMERASE DELTA SUBUNIT 4"/>
    <property type="match status" value="1"/>
</dbReference>
<comment type="caution">
    <text evidence="2">The sequence shown here is derived from an EMBL/GenBank/DDBJ whole genome shotgun (WGS) entry which is preliminary data.</text>
</comment>
<reference evidence="2 3" key="1">
    <citation type="journal article" date="2021" name="bioRxiv">
        <title>Chromosome-scale and haplotype-resolved genome assembly of a tetraploid potato cultivar.</title>
        <authorList>
            <person name="Sun H."/>
            <person name="Jiao W.-B."/>
            <person name="Krause K."/>
            <person name="Campoy J.A."/>
            <person name="Goel M."/>
            <person name="Folz-Donahue K."/>
            <person name="Kukat C."/>
            <person name="Huettel B."/>
            <person name="Schneeberger K."/>
        </authorList>
    </citation>
    <scope>NUCLEOTIDE SEQUENCE [LARGE SCALE GENOMIC DNA]</scope>
    <source>
        <strain evidence="2">SolTubOtavaFocal</strain>
        <tissue evidence="2">Leaves</tissue>
    </source>
</reference>
<dbReference type="PANTHER" id="PTHR14303">
    <property type="entry name" value="DNA POLYMERASE DELTA SUBUNIT 4"/>
    <property type="match status" value="1"/>
</dbReference>
<dbReference type="EMBL" id="JAIVGD010000018">
    <property type="protein sequence ID" value="KAH0755335.1"/>
    <property type="molecule type" value="Genomic_DNA"/>
</dbReference>